<evidence type="ECO:0000313" key="3">
    <source>
        <dbReference type="Proteomes" id="UP001162131"/>
    </source>
</evidence>
<keyword evidence="3" id="KW-1185">Reference proteome</keyword>
<reference evidence="2" key="1">
    <citation type="submission" date="2021-09" db="EMBL/GenBank/DDBJ databases">
        <authorList>
            <consortium name="AG Swart"/>
            <person name="Singh M."/>
            <person name="Singh A."/>
            <person name="Seah K."/>
            <person name="Emmerich C."/>
        </authorList>
    </citation>
    <scope>NUCLEOTIDE SEQUENCE</scope>
    <source>
        <strain evidence="2">ATCC30299</strain>
    </source>
</reference>
<accession>A0AAU9J017</accession>
<dbReference type="Gene3D" id="6.10.160.20">
    <property type="match status" value="1"/>
</dbReference>
<dbReference type="AlphaFoldDB" id="A0AAU9J017"/>
<dbReference type="InterPro" id="IPR038291">
    <property type="entry name" value="SAP30_C_sf"/>
</dbReference>
<evidence type="ECO:0000256" key="1">
    <source>
        <dbReference type="SAM" id="MobiDB-lite"/>
    </source>
</evidence>
<protein>
    <submittedName>
        <fullName evidence="2">Uncharacterized protein</fullName>
    </submittedName>
</protein>
<name>A0AAU9J017_9CILI</name>
<gene>
    <name evidence="2" type="ORF">BSTOLATCC_MIC28694</name>
</gene>
<proteinExistence type="predicted"/>
<feature type="region of interest" description="Disordered" evidence="1">
    <location>
        <begin position="95"/>
        <end position="116"/>
    </location>
</feature>
<sequence length="116" mass="13570">MSDEIRPVVDLSKLSWGSIKRYEALFGLRAKKEELVDCVKDHFALACYNIIKSQKQDVELYSPTTDLTCDLETFQTEFKTPDEVIESFLKIKTDDKEEQGTRKSTRFRERQERGNN</sequence>
<comment type="caution">
    <text evidence="2">The sequence shown here is derived from an EMBL/GenBank/DDBJ whole genome shotgun (WGS) entry which is preliminary data.</text>
</comment>
<dbReference type="EMBL" id="CAJZBQ010000028">
    <property type="protein sequence ID" value="CAG9321412.1"/>
    <property type="molecule type" value="Genomic_DNA"/>
</dbReference>
<organism evidence="2 3">
    <name type="scientific">Blepharisma stoltei</name>
    <dbReference type="NCBI Taxonomy" id="1481888"/>
    <lineage>
        <taxon>Eukaryota</taxon>
        <taxon>Sar</taxon>
        <taxon>Alveolata</taxon>
        <taxon>Ciliophora</taxon>
        <taxon>Postciliodesmatophora</taxon>
        <taxon>Heterotrichea</taxon>
        <taxon>Heterotrichida</taxon>
        <taxon>Blepharismidae</taxon>
        <taxon>Blepharisma</taxon>
    </lineage>
</organism>
<evidence type="ECO:0000313" key="2">
    <source>
        <dbReference type="EMBL" id="CAG9321412.1"/>
    </source>
</evidence>
<dbReference type="Proteomes" id="UP001162131">
    <property type="component" value="Unassembled WGS sequence"/>
</dbReference>